<dbReference type="FunFam" id="1.20.5.170:FF:000020">
    <property type="entry name" value="BZIP transcription factor"/>
    <property type="match status" value="1"/>
</dbReference>
<comment type="subcellular location">
    <subcellularLocation>
        <location evidence="1">Nucleus</location>
    </subcellularLocation>
</comment>
<feature type="domain" description="BZIP" evidence="8">
    <location>
        <begin position="92"/>
        <end position="155"/>
    </location>
</feature>
<evidence type="ECO:0000256" key="2">
    <source>
        <dbReference type="ARBA" id="ARBA00007163"/>
    </source>
</evidence>
<organism evidence="9">
    <name type="scientific">Brachypodium distachyon</name>
    <name type="common">Purple false brome</name>
    <name type="synonym">Trachynia distachya</name>
    <dbReference type="NCBI Taxonomy" id="15368"/>
    <lineage>
        <taxon>Eukaryota</taxon>
        <taxon>Viridiplantae</taxon>
        <taxon>Streptophyta</taxon>
        <taxon>Embryophyta</taxon>
        <taxon>Tracheophyta</taxon>
        <taxon>Spermatophyta</taxon>
        <taxon>Magnoliopsida</taxon>
        <taxon>Liliopsida</taxon>
        <taxon>Poales</taxon>
        <taxon>Poaceae</taxon>
        <taxon>BOP clade</taxon>
        <taxon>Pooideae</taxon>
        <taxon>Stipodae</taxon>
        <taxon>Brachypodieae</taxon>
        <taxon>Brachypodium</taxon>
    </lineage>
</organism>
<gene>
    <name evidence="10" type="primary">LOC100833756</name>
    <name evidence="9" type="ORF">BRADI_1g43661v3</name>
</gene>
<evidence type="ECO:0000256" key="5">
    <source>
        <dbReference type="ARBA" id="ARBA00023163"/>
    </source>
</evidence>
<keyword evidence="6" id="KW-0539">Nucleus</keyword>
<dbReference type="PANTHER" id="PTHR46324:SF16">
    <property type="entry name" value="BZIP DOMAIN-CONTAINING PROTEIN"/>
    <property type="match status" value="1"/>
</dbReference>
<dbReference type="Gene3D" id="1.20.5.170">
    <property type="match status" value="1"/>
</dbReference>
<evidence type="ECO:0000313" key="11">
    <source>
        <dbReference type="Proteomes" id="UP000008810"/>
    </source>
</evidence>
<dbReference type="RefSeq" id="XP_010229875.2">
    <property type="nucleotide sequence ID" value="XM_010231573.3"/>
</dbReference>
<evidence type="ECO:0000313" key="9">
    <source>
        <dbReference type="EMBL" id="KQK18615.1"/>
    </source>
</evidence>
<reference evidence="10" key="3">
    <citation type="submission" date="2018-08" db="UniProtKB">
        <authorList>
            <consortium name="EnsemblPlants"/>
        </authorList>
    </citation>
    <scope>IDENTIFICATION</scope>
    <source>
        <strain evidence="10">cv. Bd21</strain>
    </source>
</reference>
<feature type="region of interest" description="Disordered" evidence="7">
    <location>
        <begin position="57"/>
        <end position="118"/>
    </location>
</feature>
<dbReference type="OrthoDB" id="551672at2759"/>
<dbReference type="PROSITE" id="PS50217">
    <property type="entry name" value="BZIP"/>
    <property type="match status" value="1"/>
</dbReference>
<dbReference type="GO" id="GO:0003700">
    <property type="term" value="F:DNA-binding transcription factor activity"/>
    <property type="evidence" value="ECO:0007669"/>
    <property type="project" value="InterPro"/>
</dbReference>
<sequence length="206" mass="23111">MNSGEVASVLLPPVVHFPPPDASTVSFEPHRYQYHQIAAAHDHFLFQYCHGFVDDEPFPLDNPPPPAPAIRNNGSTTSSDEPAAGAERQRAEERRKRRVASNRESARRSRVRKQKQLGQLRAQAAQLRDANRELLDRLNRAIRDCARVVRDNSRLREERAELHRRLRELVVPVPVVDGDAGVEVESSVAGIDEDDDESIMVAIATT</sequence>
<proteinExistence type="inferred from homology"/>
<dbReference type="GO" id="GO:0005634">
    <property type="term" value="C:nucleus"/>
    <property type="evidence" value="ECO:0007669"/>
    <property type="project" value="UniProtKB-SubCell"/>
</dbReference>
<evidence type="ECO:0000256" key="3">
    <source>
        <dbReference type="ARBA" id="ARBA00023015"/>
    </source>
</evidence>
<keyword evidence="11" id="KW-1185">Reference proteome</keyword>
<evidence type="ECO:0000256" key="4">
    <source>
        <dbReference type="ARBA" id="ARBA00023125"/>
    </source>
</evidence>
<evidence type="ECO:0000259" key="8">
    <source>
        <dbReference type="PROSITE" id="PS50217"/>
    </source>
</evidence>
<dbReference type="InterPro" id="IPR046347">
    <property type="entry name" value="bZIP_sf"/>
</dbReference>
<dbReference type="SUPFAM" id="SSF57959">
    <property type="entry name" value="Leucine zipper domain"/>
    <property type="match status" value="1"/>
</dbReference>
<name>A0A0Q3H6P3_BRADI</name>
<dbReference type="STRING" id="15368.A0A0Q3H6P3"/>
<comment type="similarity">
    <text evidence="2">Belongs to the bZIP family.</text>
</comment>
<evidence type="ECO:0000256" key="6">
    <source>
        <dbReference type="ARBA" id="ARBA00023242"/>
    </source>
</evidence>
<reference evidence="9" key="2">
    <citation type="submission" date="2017-06" db="EMBL/GenBank/DDBJ databases">
        <title>WGS assembly of Brachypodium distachyon.</title>
        <authorList>
            <consortium name="The International Brachypodium Initiative"/>
            <person name="Lucas S."/>
            <person name="Harmon-Smith M."/>
            <person name="Lail K."/>
            <person name="Tice H."/>
            <person name="Grimwood J."/>
            <person name="Bruce D."/>
            <person name="Barry K."/>
            <person name="Shu S."/>
            <person name="Lindquist E."/>
            <person name="Wang M."/>
            <person name="Pitluck S."/>
            <person name="Vogel J.P."/>
            <person name="Garvin D.F."/>
            <person name="Mockler T.C."/>
            <person name="Schmutz J."/>
            <person name="Rokhsar D."/>
            <person name="Bevan M.W."/>
        </authorList>
    </citation>
    <scope>NUCLEOTIDE SEQUENCE</scope>
    <source>
        <strain evidence="9">Bd21</strain>
    </source>
</reference>
<dbReference type="GO" id="GO:0003677">
    <property type="term" value="F:DNA binding"/>
    <property type="evidence" value="ECO:0007669"/>
    <property type="project" value="UniProtKB-KW"/>
</dbReference>
<dbReference type="EnsemblPlants" id="KQK18615">
    <property type="protein sequence ID" value="KQK18615"/>
    <property type="gene ID" value="BRADI_1g43661v3"/>
</dbReference>
<dbReference type="InterPro" id="IPR044521">
    <property type="entry name" value="AtbZIP8/43"/>
</dbReference>
<evidence type="ECO:0000256" key="1">
    <source>
        <dbReference type="ARBA" id="ARBA00004123"/>
    </source>
</evidence>
<protein>
    <recommendedName>
        <fullName evidence="8">BZIP domain-containing protein</fullName>
    </recommendedName>
</protein>
<dbReference type="GeneID" id="100833756"/>
<dbReference type="SMART" id="SM00338">
    <property type="entry name" value="BRLZ"/>
    <property type="match status" value="1"/>
</dbReference>
<dbReference type="PANTHER" id="PTHR46324">
    <property type="entry name" value="BASIC LEUCINE ZIPPER 43-RELATED"/>
    <property type="match status" value="1"/>
</dbReference>
<reference evidence="9 10" key="1">
    <citation type="journal article" date="2010" name="Nature">
        <title>Genome sequencing and analysis of the model grass Brachypodium distachyon.</title>
        <authorList>
            <consortium name="International Brachypodium Initiative"/>
        </authorList>
    </citation>
    <scope>NUCLEOTIDE SEQUENCE [LARGE SCALE GENOMIC DNA]</scope>
    <source>
        <strain evidence="9 10">Bd21</strain>
    </source>
</reference>
<dbReference type="InterPro" id="IPR004827">
    <property type="entry name" value="bZIP"/>
</dbReference>
<dbReference type="ExpressionAtlas" id="A0A0Q3H6P3">
    <property type="expression patterns" value="baseline"/>
</dbReference>
<dbReference type="InterPro" id="IPR045314">
    <property type="entry name" value="bZIP_plant_GBF1"/>
</dbReference>
<evidence type="ECO:0000256" key="7">
    <source>
        <dbReference type="SAM" id="MobiDB-lite"/>
    </source>
</evidence>
<dbReference type="CDD" id="cd14702">
    <property type="entry name" value="bZIP_plant_GBF1"/>
    <property type="match status" value="1"/>
</dbReference>
<dbReference type="Pfam" id="PF00170">
    <property type="entry name" value="bZIP_1"/>
    <property type="match status" value="1"/>
</dbReference>
<dbReference type="Proteomes" id="UP000008810">
    <property type="component" value="Chromosome 1"/>
</dbReference>
<keyword evidence="5" id="KW-0804">Transcription</keyword>
<dbReference type="PROSITE" id="PS00036">
    <property type="entry name" value="BZIP_BASIC"/>
    <property type="match status" value="1"/>
</dbReference>
<keyword evidence="3" id="KW-0805">Transcription regulation</keyword>
<evidence type="ECO:0000313" key="10">
    <source>
        <dbReference type="EnsemblPlants" id="KQK18615"/>
    </source>
</evidence>
<dbReference type="EMBL" id="CM000880">
    <property type="protein sequence ID" value="KQK18615.1"/>
    <property type="molecule type" value="Genomic_DNA"/>
</dbReference>
<keyword evidence="4" id="KW-0238">DNA-binding</keyword>
<dbReference type="KEGG" id="bdi:100833756"/>
<accession>A0A0Q3H6P3</accession>
<dbReference type="Gramene" id="KQK18615">
    <property type="protein sequence ID" value="KQK18615"/>
    <property type="gene ID" value="BRADI_1g43661v3"/>
</dbReference>
<dbReference type="AlphaFoldDB" id="A0A0Q3H6P3"/>